<evidence type="ECO:0000313" key="2">
    <source>
        <dbReference type="Proteomes" id="UP000024404"/>
    </source>
</evidence>
<protein>
    <submittedName>
        <fullName evidence="1">Uncharacterized protein</fullName>
    </submittedName>
</protein>
<reference evidence="1" key="2">
    <citation type="submission" date="2022-06" db="UniProtKB">
        <authorList>
            <consortium name="EnsemblMetazoa"/>
        </authorList>
    </citation>
    <scope>IDENTIFICATION</scope>
</reference>
<evidence type="ECO:0000313" key="1">
    <source>
        <dbReference type="EnsemblMetazoa" id="OVOC7335.1"/>
    </source>
</evidence>
<proteinExistence type="predicted"/>
<accession>A0A8R1TYQ7</accession>
<dbReference type="EMBL" id="CMVM020000193">
    <property type="status" value="NOT_ANNOTATED_CDS"/>
    <property type="molecule type" value="Genomic_DNA"/>
</dbReference>
<sequence>MKTKTEFSENSKQKKNLLGFSENSKYMIINKKPKINEKENYFDEVLLNLLGKSGVEQQSREIMNGFPQHYDVIFVTQKRTHIRISEPEFSY</sequence>
<name>A0A8R1TYQ7_ONCVO</name>
<organism evidence="1 2">
    <name type="scientific">Onchocerca volvulus</name>
    <dbReference type="NCBI Taxonomy" id="6282"/>
    <lineage>
        <taxon>Eukaryota</taxon>
        <taxon>Metazoa</taxon>
        <taxon>Ecdysozoa</taxon>
        <taxon>Nematoda</taxon>
        <taxon>Chromadorea</taxon>
        <taxon>Rhabditida</taxon>
        <taxon>Spirurina</taxon>
        <taxon>Spiruromorpha</taxon>
        <taxon>Filarioidea</taxon>
        <taxon>Onchocercidae</taxon>
        <taxon>Onchocerca</taxon>
    </lineage>
</organism>
<dbReference type="EnsemblMetazoa" id="OVOC7335.1">
    <property type="protein sequence ID" value="OVOC7335.1"/>
    <property type="gene ID" value="WBGene00244144"/>
</dbReference>
<dbReference type="AlphaFoldDB" id="A0A8R1TYQ7"/>
<dbReference type="Proteomes" id="UP000024404">
    <property type="component" value="Unassembled WGS sequence"/>
</dbReference>
<reference evidence="2" key="1">
    <citation type="submission" date="2013-10" db="EMBL/GenBank/DDBJ databases">
        <title>Genome sequencing of Onchocerca volvulus.</title>
        <authorList>
            <person name="Cotton J."/>
            <person name="Tsai J."/>
            <person name="Stanley E."/>
            <person name="Tracey A."/>
            <person name="Holroyd N."/>
            <person name="Lustigman S."/>
            <person name="Berriman M."/>
        </authorList>
    </citation>
    <scope>NUCLEOTIDE SEQUENCE</scope>
</reference>
<keyword evidence="2" id="KW-1185">Reference proteome</keyword>